<reference evidence="1" key="1">
    <citation type="submission" date="2020-05" db="UniProtKB">
        <authorList>
            <consortium name="EnsemblMetazoa"/>
        </authorList>
    </citation>
    <scope>IDENTIFICATION</scope>
    <source>
        <strain evidence="1">FUMOZ</strain>
    </source>
</reference>
<sequence length="109" mass="12732">MMDKEFIFDGNNFECWRAWIMVQLASEGMLQCVQYDPDDLFGQFILTADHSIGFKMRQMLLVGFKLQDLKCTRLLLQNIGETHSKHFHSKHTASDIWNILNGKYGSEQE</sequence>
<organism evidence="1">
    <name type="scientific">Anopheles funestus</name>
    <name type="common">African malaria mosquito</name>
    <dbReference type="NCBI Taxonomy" id="62324"/>
    <lineage>
        <taxon>Eukaryota</taxon>
        <taxon>Metazoa</taxon>
        <taxon>Ecdysozoa</taxon>
        <taxon>Arthropoda</taxon>
        <taxon>Hexapoda</taxon>
        <taxon>Insecta</taxon>
        <taxon>Pterygota</taxon>
        <taxon>Neoptera</taxon>
        <taxon>Endopterygota</taxon>
        <taxon>Diptera</taxon>
        <taxon>Nematocera</taxon>
        <taxon>Culicoidea</taxon>
        <taxon>Culicidae</taxon>
        <taxon>Anophelinae</taxon>
        <taxon>Anopheles</taxon>
    </lineage>
</organism>
<evidence type="ECO:0000313" key="1">
    <source>
        <dbReference type="EnsemblMetazoa" id="AFUN014539-PA"/>
    </source>
</evidence>
<name>A0A182S255_ANOFN</name>
<accession>A0A182S255</accession>
<dbReference type="AlphaFoldDB" id="A0A182S255"/>
<dbReference type="VEuPathDB" id="VectorBase:AFUN014539"/>
<protein>
    <recommendedName>
        <fullName evidence="2">DUF4219 domain-containing protein</fullName>
    </recommendedName>
</protein>
<proteinExistence type="predicted"/>
<evidence type="ECO:0008006" key="2">
    <source>
        <dbReference type="Google" id="ProtNLM"/>
    </source>
</evidence>
<dbReference type="EnsemblMetazoa" id="AFUN014539-RA">
    <property type="protein sequence ID" value="AFUN014539-PA"/>
    <property type="gene ID" value="AFUN014539"/>
</dbReference>